<comment type="caution">
    <text evidence="3">The sequence shown here is derived from an EMBL/GenBank/DDBJ whole genome shotgun (WGS) entry which is preliminary data.</text>
</comment>
<proteinExistence type="predicted"/>
<feature type="region of interest" description="Disordered" evidence="1">
    <location>
        <begin position="1"/>
        <end position="26"/>
    </location>
</feature>
<dbReference type="InterPro" id="IPR011051">
    <property type="entry name" value="RmlC_Cupin_sf"/>
</dbReference>
<dbReference type="Proteomes" id="UP000664654">
    <property type="component" value="Unassembled WGS sequence"/>
</dbReference>
<sequence length="117" mass="13403">MTQIVKLDPRQADWQSYPTPEEKQISGPVPQRIANLYSDPTQQFHVGFWGSEAGSWKVTYTEHEYCQLLEGLVELEDHQGTIIRITAGEHFVIPAGFQGIWRTLQPCQKVYVIFEPA</sequence>
<dbReference type="InterPro" id="IPR008579">
    <property type="entry name" value="UGlyAH_Cupin_dom"/>
</dbReference>
<accession>A0A939DTI0</accession>
<dbReference type="PANTHER" id="PTHR40943">
    <property type="entry name" value="CYTOPLASMIC PROTEIN-RELATED"/>
    <property type="match status" value="1"/>
</dbReference>
<dbReference type="PANTHER" id="PTHR40943:SF2">
    <property type="entry name" value="(S)-UREIDOGLYCINE AMINOHYDROLASE CUPIN DOMAIN-CONTAINING PROTEIN"/>
    <property type="match status" value="1"/>
</dbReference>
<reference evidence="3" key="1">
    <citation type="submission" date="2021-03" db="EMBL/GenBank/DDBJ databases">
        <title>novel species isolated from a fishpond in China.</title>
        <authorList>
            <person name="Lu H."/>
            <person name="Cai Z."/>
        </authorList>
    </citation>
    <scope>NUCLEOTIDE SEQUENCE</scope>
    <source>
        <strain evidence="3">JCM 30855</strain>
    </source>
</reference>
<dbReference type="Pfam" id="PF05899">
    <property type="entry name" value="Cupin_3"/>
    <property type="match status" value="1"/>
</dbReference>
<dbReference type="SUPFAM" id="SSF51182">
    <property type="entry name" value="RmlC-like cupins"/>
    <property type="match status" value="1"/>
</dbReference>
<dbReference type="InterPro" id="IPR014710">
    <property type="entry name" value="RmlC-like_jellyroll"/>
</dbReference>
<evidence type="ECO:0000313" key="3">
    <source>
        <dbReference type="EMBL" id="MBN7827646.1"/>
    </source>
</evidence>
<dbReference type="AlphaFoldDB" id="A0A939DTI0"/>
<feature type="domain" description="(S)-ureidoglycine aminohydrolase cupin" evidence="2">
    <location>
        <begin position="40"/>
        <end position="111"/>
    </location>
</feature>
<gene>
    <name evidence="3" type="ORF">J0A66_20615</name>
</gene>
<evidence type="ECO:0000313" key="4">
    <source>
        <dbReference type="Proteomes" id="UP000664654"/>
    </source>
</evidence>
<protein>
    <submittedName>
        <fullName evidence="3">DUF861 domain-containing protein</fullName>
    </submittedName>
</protein>
<dbReference type="RefSeq" id="WP_206575757.1">
    <property type="nucleotide sequence ID" value="NZ_JAFKCV010000022.1"/>
</dbReference>
<name>A0A939DTI0_9ALTE</name>
<dbReference type="Gene3D" id="2.60.120.10">
    <property type="entry name" value="Jelly Rolls"/>
    <property type="match status" value="1"/>
</dbReference>
<evidence type="ECO:0000256" key="1">
    <source>
        <dbReference type="SAM" id="MobiDB-lite"/>
    </source>
</evidence>
<dbReference type="CDD" id="cd02227">
    <property type="entry name" value="cupin_TM1112-like"/>
    <property type="match status" value="1"/>
</dbReference>
<organism evidence="3 4">
    <name type="scientific">Bowmanella dokdonensis</name>
    <dbReference type="NCBI Taxonomy" id="751969"/>
    <lineage>
        <taxon>Bacteria</taxon>
        <taxon>Pseudomonadati</taxon>
        <taxon>Pseudomonadota</taxon>
        <taxon>Gammaproteobacteria</taxon>
        <taxon>Alteromonadales</taxon>
        <taxon>Alteromonadaceae</taxon>
        <taxon>Bowmanella</taxon>
    </lineage>
</organism>
<dbReference type="EMBL" id="JAFKCV010000022">
    <property type="protein sequence ID" value="MBN7827646.1"/>
    <property type="molecule type" value="Genomic_DNA"/>
</dbReference>
<evidence type="ECO:0000259" key="2">
    <source>
        <dbReference type="Pfam" id="PF05899"/>
    </source>
</evidence>
<keyword evidence="4" id="KW-1185">Reference proteome</keyword>